<dbReference type="PANTHER" id="PTHR21590:SF3">
    <property type="entry name" value="UPF0606 PROTEIN KIAA1549L"/>
    <property type="match status" value="1"/>
</dbReference>
<reference evidence="2" key="1">
    <citation type="submission" date="2025-08" db="UniProtKB">
        <authorList>
            <consortium name="RefSeq"/>
        </authorList>
    </citation>
    <scope>IDENTIFICATION</scope>
    <source>
        <tissue evidence="2">Liver</tissue>
    </source>
</reference>
<dbReference type="Pfam" id="PF12877">
    <property type="entry name" value="KIAA1549"/>
    <property type="match status" value="2"/>
</dbReference>
<dbReference type="KEGG" id="lww:115938551"/>
<evidence type="ECO:0000313" key="1">
    <source>
        <dbReference type="Proteomes" id="UP000245341"/>
    </source>
</evidence>
<accession>A0A7F8QAJ8</accession>
<dbReference type="Proteomes" id="UP000245341">
    <property type="component" value="Unplaced"/>
</dbReference>
<proteinExistence type="predicted"/>
<dbReference type="PANTHER" id="PTHR21590">
    <property type="entry name" value="SEA DOMAIN-CONTAINING PROTEIN"/>
    <property type="match status" value="1"/>
</dbReference>
<dbReference type="AlphaFoldDB" id="A0A7F8QAJ8"/>
<gene>
    <name evidence="2" type="primary">LOC115938551</name>
</gene>
<dbReference type="RefSeq" id="XP_030878259.1">
    <property type="nucleotide sequence ID" value="XM_031022399.1"/>
</dbReference>
<dbReference type="GeneID" id="115938551"/>
<name>A0A7F8QAJ8_LEPWE</name>
<organism evidence="1 2">
    <name type="scientific">Leptonychotes weddellii</name>
    <name type="common">Weddell seal</name>
    <name type="synonym">Otaria weddellii</name>
    <dbReference type="NCBI Taxonomy" id="9713"/>
    <lineage>
        <taxon>Eukaryota</taxon>
        <taxon>Metazoa</taxon>
        <taxon>Chordata</taxon>
        <taxon>Craniata</taxon>
        <taxon>Vertebrata</taxon>
        <taxon>Euteleostomi</taxon>
        <taxon>Mammalia</taxon>
        <taxon>Eutheria</taxon>
        <taxon>Laurasiatheria</taxon>
        <taxon>Carnivora</taxon>
        <taxon>Caniformia</taxon>
        <taxon>Pinnipedia</taxon>
        <taxon>Phocidae</taxon>
        <taxon>Monachinae</taxon>
        <taxon>Lobodontini</taxon>
        <taxon>Leptonychotes</taxon>
    </lineage>
</organism>
<dbReference type="InterPro" id="IPR024606">
    <property type="entry name" value="KIAA1549"/>
</dbReference>
<feature type="non-terminal residue" evidence="2">
    <location>
        <position position="207"/>
    </location>
</feature>
<sequence>MRRDPHLTWHVSLPFPPVSIQIVSTSNASQTVTLVYVVGNRSSFLNGTVASSLLRQLSAELVGFYLTYPPLTIAEPLEYPNLDISETTRDYWVITVLQGVDNSLVGLHNQSFARVMEQRLAQLFMMSQQQGRRFKRATTLGSYTVQVVPASDEEEGAVLFDNSGKAAADPFDTSSGSVQLIAVKPTALPVVHPTSDRSQESAALNGE</sequence>
<protein>
    <submittedName>
        <fullName evidence="2">UPF0606 protein KIAA1549L-like</fullName>
    </submittedName>
</protein>
<evidence type="ECO:0000313" key="2">
    <source>
        <dbReference type="RefSeq" id="XP_030878259.1"/>
    </source>
</evidence>
<dbReference type="OrthoDB" id="9939624at2759"/>
<keyword evidence="1" id="KW-1185">Reference proteome</keyword>